<dbReference type="PANTHER" id="PTHR43537">
    <property type="entry name" value="TRANSCRIPTIONAL REGULATOR, GNTR FAMILY"/>
    <property type="match status" value="1"/>
</dbReference>
<dbReference type="Proteomes" id="UP000193077">
    <property type="component" value="Unassembled WGS sequence"/>
</dbReference>
<dbReference type="AlphaFoldDB" id="A0A1Y5TWP5"/>
<dbReference type="OrthoDB" id="8638122at2"/>
<evidence type="ECO:0000259" key="4">
    <source>
        <dbReference type="PROSITE" id="PS50949"/>
    </source>
</evidence>
<dbReference type="Gene3D" id="1.20.120.530">
    <property type="entry name" value="GntR ligand-binding domain-like"/>
    <property type="match status" value="1"/>
</dbReference>
<dbReference type="GO" id="GO:0003677">
    <property type="term" value="F:DNA binding"/>
    <property type="evidence" value="ECO:0007669"/>
    <property type="project" value="UniProtKB-KW"/>
</dbReference>
<dbReference type="RefSeq" id="WP_085797942.1">
    <property type="nucleotide sequence ID" value="NZ_FWFO01000007.1"/>
</dbReference>
<feature type="domain" description="HTH gntR-type" evidence="4">
    <location>
        <begin position="13"/>
        <end position="80"/>
    </location>
</feature>
<gene>
    <name evidence="5" type="primary">ydfH_4</name>
    <name evidence="5" type="ORF">TRL7639_04297</name>
</gene>
<dbReference type="Pfam" id="PF00392">
    <property type="entry name" value="GntR"/>
    <property type="match status" value="1"/>
</dbReference>
<dbReference type="PROSITE" id="PS50949">
    <property type="entry name" value="HTH_GNTR"/>
    <property type="match status" value="1"/>
</dbReference>
<dbReference type="InterPro" id="IPR000524">
    <property type="entry name" value="Tscrpt_reg_HTH_GntR"/>
</dbReference>
<dbReference type="InterPro" id="IPR008920">
    <property type="entry name" value="TF_FadR/GntR_C"/>
</dbReference>
<reference evidence="5 6" key="1">
    <citation type="submission" date="2017-03" db="EMBL/GenBank/DDBJ databases">
        <authorList>
            <person name="Afonso C.L."/>
            <person name="Miller P.J."/>
            <person name="Scott M.A."/>
            <person name="Spackman E."/>
            <person name="Goraichik I."/>
            <person name="Dimitrov K.M."/>
            <person name="Suarez D.L."/>
            <person name="Swayne D.E."/>
        </authorList>
    </citation>
    <scope>NUCLEOTIDE SEQUENCE [LARGE SCALE GENOMIC DNA]</scope>
    <source>
        <strain evidence="5 6">CECT 7639</strain>
    </source>
</reference>
<evidence type="ECO:0000256" key="3">
    <source>
        <dbReference type="ARBA" id="ARBA00023163"/>
    </source>
</evidence>
<organism evidence="5 6">
    <name type="scientific">Falsiruegeria litorea R37</name>
    <dbReference type="NCBI Taxonomy" id="1200284"/>
    <lineage>
        <taxon>Bacteria</taxon>
        <taxon>Pseudomonadati</taxon>
        <taxon>Pseudomonadota</taxon>
        <taxon>Alphaproteobacteria</taxon>
        <taxon>Rhodobacterales</taxon>
        <taxon>Roseobacteraceae</taxon>
        <taxon>Falsiruegeria</taxon>
    </lineage>
</organism>
<accession>A0A1Y5TWP5</accession>
<dbReference type="GO" id="GO:0003700">
    <property type="term" value="F:DNA-binding transcription factor activity"/>
    <property type="evidence" value="ECO:0007669"/>
    <property type="project" value="InterPro"/>
</dbReference>
<dbReference type="Gene3D" id="1.10.10.10">
    <property type="entry name" value="Winged helix-like DNA-binding domain superfamily/Winged helix DNA-binding domain"/>
    <property type="match status" value="1"/>
</dbReference>
<dbReference type="InterPro" id="IPR036390">
    <property type="entry name" value="WH_DNA-bd_sf"/>
</dbReference>
<proteinExistence type="predicted"/>
<dbReference type="Pfam" id="PF07729">
    <property type="entry name" value="FCD"/>
    <property type="match status" value="1"/>
</dbReference>
<protein>
    <submittedName>
        <fullName evidence="5">Putative HTH-type transcriptional regulator YdfH</fullName>
    </submittedName>
</protein>
<dbReference type="SUPFAM" id="SSF46785">
    <property type="entry name" value="Winged helix' DNA-binding domain"/>
    <property type="match status" value="1"/>
</dbReference>
<dbReference type="InterPro" id="IPR011711">
    <property type="entry name" value="GntR_C"/>
</dbReference>
<dbReference type="SUPFAM" id="SSF48008">
    <property type="entry name" value="GntR ligand-binding domain-like"/>
    <property type="match status" value="1"/>
</dbReference>
<sequence>MTIVETRFDSSSKTTVDQIQDRILERICFAYYRPGDQLKEAALAKEFGVSRTPVRDAIARIGHLGLVETRNGVGTIVIALSDDRIRHVYEMRMKLATLIGEMSPVSIEASHCEEAQSIHEMALLLREEPNAQEYVKLNRRLQSLIKSLIGNSLLCEFWNQVYYQASSVWHRMERKVGSEAYDALVEETSDLLIALERKDIQAVGYVQRLHIGYGFQRIEEFVFGKDI</sequence>
<dbReference type="InterPro" id="IPR036388">
    <property type="entry name" value="WH-like_DNA-bd_sf"/>
</dbReference>
<dbReference type="PANTHER" id="PTHR43537:SF5">
    <property type="entry name" value="UXU OPERON TRANSCRIPTIONAL REGULATOR"/>
    <property type="match status" value="1"/>
</dbReference>
<keyword evidence="3" id="KW-0804">Transcription</keyword>
<keyword evidence="1" id="KW-0805">Transcription regulation</keyword>
<keyword evidence="2" id="KW-0238">DNA-binding</keyword>
<dbReference type="CDD" id="cd07377">
    <property type="entry name" value="WHTH_GntR"/>
    <property type="match status" value="1"/>
</dbReference>
<keyword evidence="6" id="KW-1185">Reference proteome</keyword>
<evidence type="ECO:0000256" key="1">
    <source>
        <dbReference type="ARBA" id="ARBA00023015"/>
    </source>
</evidence>
<evidence type="ECO:0000256" key="2">
    <source>
        <dbReference type="ARBA" id="ARBA00023125"/>
    </source>
</evidence>
<evidence type="ECO:0000313" key="5">
    <source>
        <dbReference type="EMBL" id="SLN72250.1"/>
    </source>
</evidence>
<name>A0A1Y5TWP5_9RHOB</name>
<dbReference type="SMART" id="SM00345">
    <property type="entry name" value="HTH_GNTR"/>
    <property type="match status" value="1"/>
</dbReference>
<evidence type="ECO:0000313" key="6">
    <source>
        <dbReference type="Proteomes" id="UP000193077"/>
    </source>
</evidence>
<dbReference type="EMBL" id="FWFO01000007">
    <property type="protein sequence ID" value="SLN72250.1"/>
    <property type="molecule type" value="Genomic_DNA"/>
</dbReference>